<comment type="caution">
    <text evidence="1">The sequence shown here is derived from an EMBL/GenBank/DDBJ whole genome shotgun (WGS) entry which is preliminary data.</text>
</comment>
<name>A0A4Y2J4T8_ARAVE</name>
<sequence>MLPRCVIQQKMKLLFVIVSLWSIVFARYDRPKGIRSIAIIANLEAITYLRCLPLLKDQLFKTMQTNIVCKECCTRLLRLAVSPSHTQRGGFERSKNLPLKATKACLRRLAFFFTKDINAVGGQIILANHSPFPCVLREGYIRGGVNDHPCWKSPIHVASFPKTPCFKGATRKKSPGD</sequence>
<dbReference type="AlphaFoldDB" id="A0A4Y2J4T8"/>
<evidence type="ECO:0000313" key="1">
    <source>
        <dbReference type="EMBL" id="GBM85147.1"/>
    </source>
</evidence>
<protein>
    <recommendedName>
        <fullName evidence="3">Secreted protein</fullName>
    </recommendedName>
</protein>
<gene>
    <name evidence="1" type="ORF">AVEN_183188_1</name>
</gene>
<evidence type="ECO:0008006" key="3">
    <source>
        <dbReference type="Google" id="ProtNLM"/>
    </source>
</evidence>
<accession>A0A4Y2J4T8</accession>
<organism evidence="1 2">
    <name type="scientific">Araneus ventricosus</name>
    <name type="common">Orbweaver spider</name>
    <name type="synonym">Epeira ventricosa</name>
    <dbReference type="NCBI Taxonomy" id="182803"/>
    <lineage>
        <taxon>Eukaryota</taxon>
        <taxon>Metazoa</taxon>
        <taxon>Ecdysozoa</taxon>
        <taxon>Arthropoda</taxon>
        <taxon>Chelicerata</taxon>
        <taxon>Arachnida</taxon>
        <taxon>Araneae</taxon>
        <taxon>Araneomorphae</taxon>
        <taxon>Entelegynae</taxon>
        <taxon>Araneoidea</taxon>
        <taxon>Araneidae</taxon>
        <taxon>Araneus</taxon>
    </lineage>
</organism>
<dbReference type="Proteomes" id="UP000499080">
    <property type="component" value="Unassembled WGS sequence"/>
</dbReference>
<dbReference type="EMBL" id="BGPR01003210">
    <property type="protein sequence ID" value="GBM85147.1"/>
    <property type="molecule type" value="Genomic_DNA"/>
</dbReference>
<evidence type="ECO:0000313" key="2">
    <source>
        <dbReference type="Proteomes" id="UP000499080"/>
    </source>
</evidence>
<reference evidence="1 2" key="1">
    <citation type="journal article" date="2019" name="Sci. Rep.">
        <title>Orb-weaving spider Araneus ventricosus genome elucidates the spidroin gene catalogue.</title>
        <authorList>
            <person name="Kono N."/>
            <person name="Nakamura H."/>
            <person name="Ohtoshi R."/>
            <person name="Moran D.A.P."/>
            <person name="Shinohara A."/>
            <person name="Yoshida Y."/>
            <person name="Fujiwara M."/>
            <person name="Mori M."/>
            <person name="Tomita M."/>
            <person name="Arakawa K."/>
        </authorList>
    </citation>
    <scope>NUCLEOTIDE SEQUENCE [LARGE SCALE GENOMIC DNA]</scope>
</reference>
<keyword evidence="2" id="KW-1185">Reference proteome</keyword>
<proteinExistence type="predicted"/>